<keyword evidence="4 8" id="KW-0812">Transmembrane</keyword>
<dbReference type="InterPro" id="IPR050487">
    <property type="entry name" value="FtsQ_DivIB"/>
</dbReference>
<name>A0A7H0H901_9ACTN</name>
<evidence type="ECO:0000256" key="4">
    <source>
        <dbReference type="ARBA" id="ARBA00022692"/>
    </source>
</evidence>
<proteinExistence type="predicted"/>
<dbReference type="InterPro" id="IPR034746">
    <property type="entry name" value="POTRA"/>
</dbReference>
<evidence type="ECO:0000313" key="10">
    <source>
        <dbReference type="EMBL" id="QNP57017.1"/>
    </source>
</evidence>
<keyword evidence="5 8" id="KW-1133">Transmembrane helix</keyword>
<dbReference type="InterPro" id="IPR005548">
    <property type="entry name" value="Cell_div_FtsQ/DivIB_C"/>
</dbReference>
<dbReference type="KEGG" id="tdf:H9L22_06790"/>
<dbReference type="RefSeq" id="WP_187722116.1">
    <property type="nucleotide sequence ID" value="NZ_BAABBL010000003.1"/>
</dbReference>
<dbReference type="Pfam" id="PF08478">
    <property type="entry name" value="POTRA_1"/>
    <property type="match status" value="1"/>
</dbReference>
<feature type="transmembrane region" description="Helical" evidence="8">
    <location>
        <begin position="26"/>
        <end position="47"/>
    </location>
</feature>
<dbReference type="AlphaFoldDB" id="A0A7H0H901"/>
<dbReference type="GO" id="GO:0005886">
    <property type="term" value="C:plasma membrane"/>
    <property type="evidence" value="ECO:0007669"/>
    <property type="project" value="TreeGrafter"/>
</dbReference>
<dbReference type="InterPro" id="IPR013685">
    <property type="entry name" value="POTRA_FtsQ_type"/>
</dbReference>
<protein>
    <submittedName>
        <fullName evidence="10">FtsQ-type POTRA domain-containing protein</fullName>
    </submittedName>
</protein>
<keyword evidence="7" id="KW-0131">Cell cycle</keyword>
<dbReference type="Pfam" id="PF03799">
    <property type="entry name" value="FtsQ_DivIB_C"/>
    <property type="match status" value="1"/>
</dbReference>
<evidence type="ECO:0000256" key="3">
    <source>
        <dbReference type="ARBA" id="ARBA00022618"/>
    </source>
</evidence>
<dbReference type="Proteomes" id="UP000516117">
    <property type="component" value="Chromosome"/>
</dbReference>
<keyword evidence="3" id="KW-0132">Cell division</keyword>
<organism evidence="10 11">
    <name type="scientific">Tessaracoccus defluvii</name>
    <dbReference type="NCBI Taxonomy" id="1285901"/>
    <lineage>
        <taxon>Bacteria</taxon>
        <taxon>Bacillati</taxon>
        <taxon>Actinomycetota</taxon>
        <taxon>Actinomycetes</taxon>
        <taxon>Propionibacteriales</taxon>
        <taxon>Propionibacteriaceae</taxon>
        <taxon>Tessaracoccus</taxon>
    </lineage>
</organism>
<evidence type="ECO:0000313" key="11">
    <source>
        <dbReference type="Proteomes" id="UP000516117"/>
    </source>
</evidence>
<gene>
    <name evidence="10" type="ORF">H9L22_06790</name>
</gene>
<dbReference type="Gene3D" id="3.10.20.310">
    <property type="entry name" value="membrane protein fhac"/>
    <property type="match status" value="1"/>
</dbReference>
<dbReference type="PANTHER" id="PTHR37820:SF1">
    <property type="entry name" value="CELL DIVISION PROTEIN FTSQ"/>
    <property type="match status" value="1"/>
</dbReference>
<keyword evidence="6 8" id="KW-0472">Membrane</keyword>
<dbReference type="EMBL" id="CP060789">
    <property type="protein sequence ID" value="QNP57017.1"/>
    <property type="molecule type" value="Genomic_DNA"/>
</dbReference>
<evidence type="ECO:0000256" key="6">
    <source>
        <dbReference type="ARBA" id="ARBA00023136"/>
    </source>
</evidence>
<keyword evidence="2" id="KW-1003">Cell membrane</keyword>
<evidence type="ECO:0000256" key="8">
    <source>
        <dbReference type="SAM" id="Phobius"/>
    </source>
</evidence>
<reference evidence="10 11" key="1">
    <citation type="submission" date="2020-08" db="EMBL/GenBank/DDBJ databases">
        <title>Genome sequence of Tessaracoccus defluvii JCM 17540T.</title>
        <authorList>
            <person name="Hyun D.-W."/>
            <person name="Bae J.-W."/>
        </authorList>
    </citation>
    <scope>NUCLEOTIDE SEQUENCE [LARGE SCALE GENOMIC DNA]</scope>
    <source>
        <strain evidence="10 11">JCM 17540</strain>
    </source>
</reference>
<evidence type="ECO:0000256" key="1">
    <source>
        <dbReference type="ARBA" id="ARBA00004370"/>
    </source>
</evidence>
<keyword evidence="11" id="KW-1185">Reference proteome</keyword>
<dbReference type="GO" id="GO:0051301">
    <property type="term" value="P:cell division"/>
    <property type="evidence" value="ECO:0007669"/>
    <property type="project" value="UniProtKB-KW"/>
</dbReference>
<feature type="domain" description="POTRA" evidence="9">
    <location>
        <begin position="52"/>
        <end position="120"/>
    </location>
</feature>
<evidence type="ECO:0000256" key="7">
    <source>
        <dbReference type="ARBA" id="ARBA00023306"/>
    </source>
</evidence>
<comment type="subcellular location">
    <subcellularLocation>
        <location evidence="1">Membrane</location>
    </subcellularLocation>
</comment>
<evidence type="ECO:0000256" key="5">
    <source>
        <dbReference type="ARBA" id="ARBA00022989"/>
    </source>
</evidence>
<dbReference type="PROSITE" id="PS51779">
    <property type="entry name" value="POTRA"/>
    <property type="match status" value="1"/>
</dbReference>
<evidence type="ECO:0000259" key="9">
    <source>
        <dbReference type="PROSITE" id="PS51779"/>
    </source>
</evidence>
<accession>A0A7H0H901</accession>
<dbReference type="PANTHER" id="PTHR37820">
    <property type="entry name" value="CELL DIVISION PROTEIN DIVIB"/>
    <property type="match status" value="1"/>
</dbReference>
<sequence>MSVPLPPGAYAKALQEKRSSQKRRKYLAWGIGGGLLVLVAVAVYVAYFSPALATRKVEVAGVGLLTTDQVTTAASVELDVPLPRQDLAAIEARVAALEPVRSVDVEALWPETVRIDVVERETVYQRRLGGQVEWIDADGVAFHRTEEPTEGVPLVTTEAEDQRLLADIATVVTHLPEAVRADMVSMSAEAIDSITVKLSGKRTVEWGSADDSELKGQVLSALLSTDARAYDVSAPLHPTTVPR</sequence>
<evidence type="ECO:0000256" key="2">
    <source>
        <dbReference type="ARBA" id="ARBA00022475"/>
    </source>
</evidence>